<dbReference type="Proteomes" id="UP001470023">
    <property type="component" value="Unassembled WGS sequence"/>
</dbReference>
<sequence length="177" mass="19133">MSELASAVAGRVEVPAEPTVLFEALCTAMAERRGRPTTLGIREFPKDIAHGTTGLWLDLEDRDLVVIEENLTPDHQLVVLGHELWHMHAGHAGHAIDGGVRAARAALTAAIDWPEIVRRVAARSHSVQDDEVAAEKFGLLMGSQMRSWLLGPRAAGVQLDEVARRINAALGYPGVRG</sequence>
<evidence type="ECO:0000313" key="1">
    <source>
        <dbReference type="EMBL" id="MER6427848.1"/>
    </source>
</evidence>
<proteinExistence type="predicted"/>
<protein>
    <submittedName>
        <fullName evidence="1">Toxin-antitoxin system, toxin component</fullName>
    </submittedName>
</protein>
<dbReference type="EMBL" id="JBEPAZ010000005">
    <property type="protein sequence ID" value="MER6427848.1"/>
    <property type="molecule type" value="Genomic_DNA"/>
</dbReference>
<reference evidence="1 2" key="1">
    <citation type="submission" date="2024-06" db="EMBL/GenBank/DDBJ databases">
        <title>The Natural Products Discovery Center: Release of the First 8490 Sequenced Strains for Exploring Actinobacteria Biosynthetic Diversity.</title>
        <authorList>
            <person name="Kalkreuter E."/>
            <person name="Kautsar S.A."/>
            <person name="Yang D."/>
            <person name="Bader C.D."/>
            <person name="Teijaro C.N."/>
            <person name="Fluegel L."/>
            <person name="Davis C.M."/>
            <person name="Simpson J.R."/>
            <person name="Lauterbach L."/>
            <person name="Steele A.D."/>
            <person name="Gui C."/>
            <person name="Meng S."/>
            <person name="Li G."/>
            <person name="Viehrig K."/>
            <person name="Ye F."/>
            <person name="Su P."/>
            <person name="Kiefer A.F."/>
            <person name="Nichols A."/>
            <person name="Cepeda A.J."/>
            <person name="Yan W."/>
            <person name="Fan B."/>
            <person name="Jiang Y."/>
            <person name="Adhikari A."/>
            <person name="Zheng C.-J."/>
            <person name="Schuster L."/>
            <person name="Cowan T.M."/>
            <person name="Smanski M.J."/>
            <person name="Chevrette M.G."/>
            <person name="De Carvalho L.P.S."/>
            <person name="Shen B."/>
        </authorList>
    </citation>
    <scope>NUCLEOTIDE SEQUENCE [LARGE SCALE GENOMIC DNA]</scope>
    <source>
        <strain evidence="1 2">NPDC001166</strain>
    </source>
</reference>
<keyword evidence="2" id="KW-1185">Reference proteome</keyword>
<dbReference type="RefSeq" id="WP_352063219.1">
    <property type="nucleotide sequence ID" value="NZ_JBEPAZ010000005.1"/>
</dbReference>
<organism evidence="1 2">
    <name type="scientific">Streptomyces sp. 900105245</name>
    <dbReference type="NCBI Taxonomy" id="3154379"/>
    <lineage>
        <taxon>Bacteria</taxon>
        <taxon>Bacillati</taxon>
        <taxon>Actinomycetota</taxon>
        <taxon>Actinomycetes</taxon>
        <taxon>Kitasatosporales</taxon>
        <taxon>Streptomycetaceae</taxon>
        <taxon>Streptomyces</taxon>
    </lineage>
</organism>
<evidence type="ECO:0000313" key="2">
    <source>
        <dbReference type="Proteomes" id="UP001470023"/>
    </source>
</evidence>
<comment type="caution">
    <text evidence="1">The sequence shown here is derived from an EMBL/GenBank/DDBJ whole genome shotgun (WGS) entry which is preliminary data.</text>
</comment>
<accession>A0ABV1U2A6</accession>
<name>A0ABV1U2A6_9ACTN</name>
<gene>
    <name evidence="1" type="ORF">ABT272_08880</name>
</gene>